<feature type="region of interest" description="Disordered" evidence="1">
    <location>
        <begin position="67"/>
        <end position="101"/>
    </location>
</feature>
<keyword evidence="3" id="KW-1185">Reference proteome</keyword>
<protein>
    <submittedName>
        <fullName evidence="2">Uncharacterized protein</fullName>
    </submittedName>
</protein>
<dbReference type="Proteomes" id="UP000324222">
    <property type="component" value="Unassembled WGS sequence"/>
</dbReference>
<name>A0A5B7DSM3_PORTR</name>
<organism evidence="2 3">
    <name type="scientific">Portunus trituberculatus</name>
    <name type="common">Swimming crab</name>
    <name type="synonym">Neptunus trituberculatus</name>
    <dbReference type="NCBI Taxonomy" id="210409"/>
    <lineage>
        <taxon>Eukaryota</taxon>
        <taxon>Metazoa</taxon>
        <taxon>Ecdysozoa</taxon>
        <taxon>Arthropoda</taxon>
        <taxon>Crustacea</taxon>
        <taxon>Multicrustacea</taxon>
        <taxon>Malacostraca</taxon>
        <taxon>Eumalacostraca</taxon>
        <taxon>Eucarida</taxon>
        <taxon>Decapoda</taxon>
        <taxon>Pleocyemata</taxon>
        <taxon>Brachyura</taxon>
        <taxon>Eubrachyura</taxon>
        <taxon>Portunoidea</taxon>
        <taxon>Portunidae</taxon>
        <taxon>Portuninae</taxon>
        <taxon>Portunus</taxon>
    </lineage>
</organism>
<comment type="caution">
    <text evidence="2">The sequence shown here is derived from an EMBL/GenBank/DDBJ whole genome shotgun (WGS) entry which is preliminary data.</text>
</comment>
<accession>A0A5B7DSM3</accession>
<dbReference type="AlphaFoldDB" id="A0A5B7DSM3"/>
<reference evidence="2 3" key="1">
    <citation type="submission" date="2019-05" db="EMBL/GenBank/DDBJ databases">
        <title>Another draft genome of Portunus trituberculatus and its Hox gene families provides insights of decapod evolution.</title>
        <authorList>
            <person name="Jeong J.-H."/>
            <person name="Song I."/>
            <person name="Kim S."/>
            <person name="Choi T."/>
            <person name="Kim D."/>
            <person name="Ryu S."/>
            <person name="Kim W."/>
        </authorList>
    </citation>
    <scope>NUCLEOTIDE SEQUENCE [LARGE SCALE GENOMIC DNA]</scope>
    <source>
        <tissue evidence="2">Muscle</tissue>
    </source>
</reference>
<evidence type="ECO:0000313" key="3">
    <source>
        <dbReference type="Proteomes" id="UP000324222"/>
    </source>
</evidence>
<evidence type="ECO:0000256" key="1">
    <source>
        <dbReference type="SAM" id="MobiDB-lite"/>
    </source>
</evidence>
<gene>
    <name evidence="2" type="ORF">E2C01_017689</name>
</gene>
<dbReference type="EMBL" id="VSRR010001349">
    <property type="protein sequence ID" value="MPC24601.1"/>
    <property type="molecule type" value="Genomic_DNA"/>
</dbReference>
<sequence>MADLWHLHPPSHPLSPINHHPSPILTTPYPSPMTALRTDNTNHLRVNVFFLSLCSFPHGCLFSPSSHQGTGSANTAPKRDTCCSRQNSSRSAPYPSALFLC</sequence>
<evidence type="ECO:0000313" key="2">
    <source>
        <dbReference type="EMBL" id="MPC24601.1"/>
    </source>
</evidence>
<proteinExistence type="predicted"/>